<reference evidence="4" key="1">
    <citation type="submission" date="2021-06" db="EMBL/GenBank/DDBJ databases">
        <title>Genome Sequence of Mortierella hyaline Strain SCG-10, a Cold-Adapted, Nitrate-Reducing Fungus Isolated from Soil in Minnesota, USA.</title>
        <authorList>
            <person name="Aldossari N."/>
        </authorList>
    </citation>
    <scope>NUCLEOTIDE SEQUENCE</scope>
    <source>
        <strain evidence="4">SCG-10</strain>
    </source>
</reference>
<dbReference type="InterPro" id="IPR007681">
    <property type="entry name" value="Mog1"/>
</dbReference>
<dbReference type="SUPFAM" id="SSF55724">
    <property type="entry name" value="Mog1p/PsbP-like"/>
    <property type="match status" value="1"/>
</dbReference>
<evidence type="ECO:0008006" key="6">
    <source>
        <dbReference type="Google" id="ProtNLM"/>
    </source>
</evidence>
<dbReference type="GO" id="GO:0006606">
    <property type="term" value="P:protein import into nucleus"/>
    <property type="evidence" value="ECO:0007669"/>
    <property type="project" value="TreeGrafter"/>
</dbReference>
<evidence type="ECO:0000256" key="3">
    <source>
        <dbReference type="ARBA" id="ARBA00022927"/>
    </source>
</evidence>
<dbReference type="Proteomes" id="UP000707451">
    <property type="component" value="Unassembled WGS sequence"/>
</dbReference>
<evidence type="ECO:0000256" key="2">
    <source>
        <dbReference type="ARBA" id="ARBA00022448"/>
    </source>
</evidence>
<proteinExistence type="inferred from homology"/>
<dbReference type="GO" id="GO:0005634">
    <property type="term" value="C:nucleus"/>
    <property type="evidence" value="ECO:0007669"/>
    <property type="project" value="TreeGrafter"/>
</dbReference>
<dbReference type="EMBL" id="JAHRHY010000019">
    <property type="protein sequence ID" value="KAG9062442.1"/>
    <property type="molecule type" value="Genomic_DNA"/>
</dbReference>
<organism evidence="4 5">
    <name type="scientific">Linnemannia hyalina</name>
    <dbReference type="NCBI Taxonomy" id="64524"/>
    <lineage>
        <taxon>Eukaryota</taxon>
        <taxon>Fungi</taxon>
        <taxon>Fungi incertae sedis</taxon>
        <taxon>Mucoromycota</taxon>
        <taxon>Mortierellomycotina</taxon>
        <taxon>Mortierellomycetes</taxon>
        <taxon>Mortierellales</taxon>
        <taxon>Mortierellaceae</taxon>
        <taxon>Linnemannia</taxon>
    </lineage>
</organism>
<evidence type="ECO:0000313" key="5">
    <source>
        <dbReference type="Proteomes" id="UP000707451"/>
    </source>
</evidence>
<gene>
    <name evidence="4" type="ORF">KI688_005357</name>
</gene>
<sequence>MATVIQRELYGGAITINLPSKFGTISHVREVPDHQEVFVNVDEDQSVIVEILELAAEASDDNCAAFHFQQLAEDNDAEDASIIQSVSVLNNAELPAWPADAKIYLLLGQQRVAKFNEQQRIQQQHLATAASISSSTSTTTTTTDARNLVQIMMVVVRLPRQDTDIVLSYNLPLQISDSSSSKQVAHEGNVSEAEGWFREVVGSFTVREWGLFGN</sequence>
<dbReference type="OrthoDB" id="10255285at2759"/>
<dbReference type="AlphaFoldDB" id="A0A9P8BR10"/>
<evidence type="ECO:0000313" key="4">
    <source>
        <dbReference type="EMBL" id="KAG9062442.1"/>
    </source>
</evidence>
<keyword evidence="2" id="KW-0813">Transport</keyword>
<dbReference type="PANTHER" id="PTHR15837">
    <property type="entry name" value="RAN GUANINE NUCLEOTIDE RELEASE FACTOR"/>
    <property type="match status" value="1"/>
</dbReference>
<keyword evidence="3" id="KW-0653">Protein transport</keyword>
<keyword evidence="5" id="KW-1185">Reference proteome</keyword>
<name>A0A9P8BR10_9FUNG</name>
<accession>A0A9P8BR10</accession>
<dbReference type="Gene3D" id="3.40.1000.10">
    <property type="entry name" value="Mog1/PsbP, alpha/beta/alpha sandwich"/>
    <property type="match status" value="1"/>
</dbReference>
<dbReference type="GO" id="GO:0005085">
    <property type="term" value="F:guanyl-nucleotide exchange factor activity"/>
    <property type="evidence" value="ECO:0007669"/>
    <property type="project" value="TreeGrafter"/>
</dbReference>
<dbReference type="Pfam" id="PF04603">
    <property type="entry name" value="Mog1"/>
    <property type="match status" value="1"/>
</dbReference>
<protein>
    <recommendedName>
        <fullName evidence="6">Mog1p/PsbP-like protein</fullName>
    </recommendedName>
</protein>
<dbReference type="InterPro" id="IPR016123">
    <property type="entry name" value="Mog1/PsbP_a/b/a-sand"/>
</dbReference>
<comment type="similarity">
    <text evidence="1">Belongs to the MOG1 family.</text>
</comment>
<dbReference type="GO" id="GO:0031267">
    <property type="term" value="F:small GTPase binding"/>
    <property type="evidence" value="ECO:0007669"/>
    <property type="project" value="TreeGrafter"/>
</dbReference>
<dbReference type="PANTHER" id="PTHR15837:SF0">
    <property type="entry name" value="RAN GUANINE NUCLEOTIDE RELEASE FACTOR"/>
    <property type="match status" value="1"/>
</dbReference>
<comment type="caution">
    <text evidence="4">The sequence shown here is derived from an EMBL/GenBank/DDBJ whole genome shotgun (WGS) entry which is preliminary data.</text>
</comment>
<evidence type="ECO:0000256" key="1">
    <source>
        <dbReference type="ARBA" id="ARBA00010307"/>
    </source>
</evidence>